<dbReference type="InterPro" id="IPR001867">
    <property type="entry name" value="OmpR/PhoB-type_DNA-bd"/>
</dbReference>
<dbReference type="EMBL" id="JACHEM010000017">
    <property type="protein sequence ID" value="MBB6439045.1"/>
    <property type="molecule type" value="Genomic_DNA"/>
</dbReference>
<evidence type="ECO:0000256" key="6">
    <source>
        <dbReference type="PROSITE-ProRule" id="PRU01091"/>
    </source>
</evidence>
<keyword evidence="5" id="KW-0804">Transcription</keyword>
<dbReference type="InterPro" id="IPR051677">
    <property type="entry name" value="AfsR-DnrI-RedD_regulator"/>
</dbReference>
<protein>
    <submittedName>
        <fullName evidence="9">DNA-binding SARP family transcriptional activator</fullName>
    </submittedName>
</protein>
<dbReference type="GO" id="GO:0003677">
    <property type="term" value="F:DNA binding"/>
    <property type="evidence" value="ECO:0007669"/>
    <property type="project" value="UniProtKB-UniRule"/>
</dbReference>
<keyword evidence="3" id="KW-0805">Transcription regulation</keyword>
<evidence type="ECO:0000256" key="2">
    <source>
        <dbReference type="ARBA" id="ARBA00023012"/>
    </source>
</evidence>
<evidence type="ECO:0000313" key="9">
    <source>
        <dbReference type="EMBL" id="MBB6439045.1"/>
    </source>
</evidence>
<dbReference type="SUPFAM" id="SSF46894">
    <property type="entry name" value="C-terminal effector domain of the bipartite response regulators"/>
    <property type="match status" value="1"/>
</dbReference>
<evidence type="ECO:0000256" key="3">
    <source>
        <dbReference type="ARBA" id="ARBA00023015"/>
    </source>
</evidence>
<comment type="caution">
    <text evidence="9">The sequence shown here is derived from an EMBL/GenBank/DDBJ whole genome shotgun (WGS) entry which is preliminary data.</text>
</comment>
<evidence type="ECO:0000313" key="10">
    <source>
        <dbReference type="Proteomes" id="UP000540423"/>
    </source>
</evidence>
<feature type="domain" description="OmpR/PhoB-type" evidence="8">
    <location>
        <begin position="1"/>
        <end position="97"/>
    </location>
</feature>
<comment type="similarity">
    <text evidence="1">Belongs to the AfsR/DnrI/RedD regulatory family.</text>
</comment>
<dbReference type="InterPro" id="IPR016032">
    <property type="entry name" value="Sig_transdc_resp-reg_C-effctor"/>
</dbReference>
<dbReference type="PANTHER" id="PTHR35807:SF1">
    <property type="entry name" value="TRANSCRIPTIONAL REGULATOR REDD"/>
    <property type="match status" value="1"/>
</dbReference>
<evidence type="ECO:0000256" key="4">
    <source>
        <dbReference type="ARBA" id="ARBA00023125"/>
    </source>
</evidence>
<evidence type="ECO:0000256" key="7">
    <source>
        <dbReference type="SAM" id="MobiDB-lite"/>
    </source>
</evidence>
<dbReference type="Gene3D" id="1.25.40.10">
    <property type="entry name" value="Tetratricopeptide repeat domain"/>
    <property type="match status" value="1"/>
</dbReference>
<evidence type="ECO:0000256" key="1">
    <source>
        <dbReference type="ARBA" id="ARBA00005820"/>
    </source>
</evidence>
<feature type="region of interest" description="Disordered" evidence="7">
    <location>
        <begin position="645"/>
        <end position="682"/>
    </location>
</feature>
<dbReference type="InterPro" id="IPR036388">
    <property type="entry name" value="WH-like_DNA-bd_sf"/>
</dbReference>
<dbReference type="InterPro" id="IPR011990">
    <property type="entry name" value="TPR-like_helical_dom_sf"/>
</dbReference>
<proteinExistence type="inferred from homology"/>
<name>A0A7X0HJY9_9ACTN</name>
<evidence type="ECO:0000259" key="8">
    <source>
        <dbReference type="PROSITE" id="PS51755"/>
    </source>
</evidence>
<dbReference type="GO" id="GO:0000160">
    <property type="term" value="P:phosphorelay signal transduction system"/>
    <property type="evidence" value="ECO:0007669"/>
    <property type="project" value="UniProtKB-KW"/>
</dbReference>
<accession>A0A7X0HJY9</accession>
<dbReference type="RefSeq" id="WP_185035545.1">
    <property type="nucleotide sequence ID" value="NZ_BNBN01000017.1"/>
</dbReference>
<dbReference type="PANTHER" id="PTHR35807">
    <property type="entry name" value="TRANSCRIPTIONAL REGULATOR REDD-RELATED"/>
    <property type="match status" value="1"/>
</dbReference>
<dbReference type="Proteomes" id="UP000540423">
    <property type="component" value="Unassembled WGS sequence"/>
</dbReference>
<dbReference type="InterPro" id="IPR005158">
    <property type="entry name" value="BTAD"/>
</dbReference>
<keyword evidence="4 6" id="KW-0238">DNA-binding</keyword>
<organism evidence="9 10">
    <name type="scientific">Streptomyces candidus</name>
    <dbReference type="NCBI Taxonomy" id="67283"/>
    <lineage>
        <taxon>Bacteria</taxon>
        <taxon>Bacillati</taxon>
        <taxon>Actinomycetota</taxon>
        <taxon>Actinomycetes</taxon>
        <taxon>Kitasatosporales</taxon>
        <taxon>Streptomycetaceae</taxon>
        <taxon>Streptomyces</taxon>
    </lineage>
</organism>
<sequence>MRIDVLGAVRAFRDDGSPVDLGGPRHREVLARLVVAEGRMVTTDSLVDDLWTDPPARAVGALRTFVAALRRALEPHRPPRDPPRVLVTEGPGYALRLPREDVDVHRFQDTLARARRDPDAVTDLGRVLADWRGSAYADVTGSAWAQRERARLEELRLEGAELRARILLDSGEGADLVAELGAHVAEHPWREPTWGLLARALYRAGRQADALATLRRARVMLVDQLGLDPGADLQRLETDILNGYVPPEGARTAWTGHGVRLGPRTTVDLARTLALAGGDALVHSRRDRLAAVQAAERTGDLSLTARIIGAYDVPALWSRADDPAQSRAVVAAAERTLSALDPDSPADLPARLLATVAVESRSADLSRTELQRAQQAARQAEALARDLADPALLAFALNGVFLQSFTRPGLAAVRDRIGAEILDLATRHELPNFAVLGRLVRLQSASALGDLNAATSHAKAAEQLAATTEAPLVSVLTGWFRARATAARSAEPGGPTAATAAAHYRAAEDALQAAGMPGLHRGLFPLALLGLRLLHDRPAPTDPHLDWGPYRPWGRPLVLLAQDRVEEARAALNAVPEPPRDHMQEALWCLTARAAVRLGERGIAARAGAALRDARAEHAGAASGMLTLGPVARYLAEAEACAGAGQATEIREPRARARPPHGPGLIRSPGLRGRPSPPPGGR</sequence>
<dbReference type="SUPFAM" id="SSF48452">
    <property type="entry name" value="TPR-like"/>
    <property type="match status" value="1"/>
</dbReference>
<gene>
    <name evidence="9" type="ORF">HNQ79_005557</name>
</gene>
<dbReference type="Pfam" id="PF00486">
    <property type="entry name" value="Trans_reg_C"/>
    <property type="match status" value="1"/>
</dbReference>
<dbReference type="AlphaFoldDB" id="A0A7X0HJY9"/>
<keyword evidence="2" id="KW-0902">Two-component regulatory system</keyword>
<dbReference type="SMART" id="SM00862">
    <property type="entry name" value="Trans_reg_C"/>
    <property type="match status" value="1"/>
</dbReference>
<dbReference type="Pfam" id="PF03704">
    <property type="entry name" value="BTAD"/>
    <property type="match status" value="1"/>
</dbReference>
<feature type="DNA-binding region" description="OmpR/PhoB-type" evidence="6">
    <location>
        <begin position="1"/>
        <end position="97"/>
    </location>
</feature>
<dbReference type="PROSITE" id="PS51755">
    <property type="entry name" value="OMPR_PHOB"/>
    <property type="match status" value="1"/>
</dbReference>
<reference evidence="9 10" key="1">
    <citation type="submission" date="2020-08" db="EMBL/GenBank/DDBJ databases">
        <title>Genomic Encyclopedia of Type Strains, Phase IV (KMG-IV): sequencing the most valuable type-strain genomes for metagenomic binning, comparative biology and taxonomic classification.</title>
        <authorList>
            <person name="Goeker M."/>
        </authorList>
    </citation>
    <scope>NUCLEOTIDE SEQUENCE [LARGE SCALE GENOMIC DNA]</scope>
    <source>
        <strain evidence="9 10">DSM 40141</strain>
    </source>
</reference>
<dbReference type="CDD" id="cd15831">
    <property type="entry name" value="BTAD"/>
    <property type="match status" value="1"/>
</dbReference>
<dbReference type="SMART" id="SM01043">
    <property type="entry name" value="BTAD"/>
    <property type="match status" value="1"/>
</dbReference>
<evidence type="ECO:0000256" key="5">
    <source>
        <dbReference type="ARBA" id="ARBA00023163"/>
    </source>
</evidence>
<dbReference type="Gene3D" id="1.10.10.10">
    <property type="entry name" value="Winged helix-like DNA-binding domain superfamily/Winged helix DNA-binding domain"/>
    <property type="match status" value="1"/>
</dbReference>
<dbReference type="GO" id="GO:0006355">
    <property type="term" value="P:regulation of DNA-templated transcription"/>
    <property type="evidence" value="ECO:0007669"/>
    <property type="project" value="InterPro"/>
</dbReference>
<keyword evidence="10" id="KW-1185">Reference proteome</keyword>